<evidence type="ECO:0000313" key="2">
    <source>
        <dbReference type="Proteomes" id="UP000555828"/>
    </source>
</evidence>
<reference evidence="1 2" key="1">
    <citation type="submission" date="2020-08" db="EMBL/GenBank/DDBJ databases">
        <title>Genomic Encyclopedia of Type Strains, Phase IV (KMG-IV): sequencing the most valuable type-strain genomes for metagenomic binning, comparative biology and taxonomic classification.</title>
        <authorList>
            <person name="Goeker M."/>
        </authorList>
    </citation>
    <scope>NUCLEOTIDE SEQUENCE [LARGE SCALE GENOMIC DNA]</scope>
    <source>
        <strain evidence="1 2">DSM 13481</strain>
    </source>
</reference>
<proteinExistence type="predicted"/>
<keyword evidence="2" id="KW-1185">Reference proteome</keyword>
<dbReference type="EMBL" id="JACHEX010000001">
    <property type="protein sequence ID" value="MBB6061766.1"/>
    <property type="molecule type" value="Genomic_DNA"/>
</dbReference>
<comment type="caution">
    <text evidence="1">The sequence shown here is derived from an EMBL/GenBank/DDBJ whole genome shotgun (WGS) entry which is preliminary data.</text>
</comment>
<name>A0A841GDT7_9BACT</name>
<organism evidence="1 2">
    <name type="scientific">Thermosipho japonicus</name>
    <dbReference type="NCBI Taxonomy" id="90323"/>
    <lineage>
        <taxon>Bacteria</taxon>
        <taxon>Thermotogati</taxon>
        <taxon>Thermotogota</taxon>
        <taxon>Thermotogae</taxon>
        <taxon>Thermotogales</taxon>
        <taxon>Fervidobacteriaceae</taxon>
        <taxon>Thermosipho</taxon>
    </lineage>
</organism>
<sequence>MRKLWVSILGLVLLLALSGCIGNMFESHDYTIKSSVGAGEALPPNSIIEVGMLKDGKPASSLIKVYLEGKLYFEATQTSLTHVFAAKDEGEYKVEVILPDSDVKKELSFKVSALEREVYLDGGKIYYDYLSDDLLSPATDLYIRFYKLNEKVMDNGEVVLERRRLNLLDTDGNNIYDTWEVLPSTATTYDQLWYNIPNPVNQYDTVWQLSYIEYNDNEINLKYTGVSGTYKGYTLTVPFAEVGFELNEWYSRYITTTDFSKHIYGQFMIHERYNSDSKPVFKIMPEKKTVSPGQSLKIFVKAENVADFAKIYDVRYMQFALNHSTMLVLDSVEFPEFMDGLKETGAYNKNDSSVVLYKAFFDEKDESEDATSTIAVLNFTVTDDATGELSASLVYEGWWNTYSNYPDLPNPLIKDKDNSNVDGFVFDHTPVVITVGGEE</sequence>
<dbReference type="Gene3D" id="2.60.40.680">
    <property type="match status" value="1"/>
</dbReference>
<dbReference type="PROSITE" id="PS51257">
    <property type="entry name" value="PROKAR_LIPOPROTEIN"/>
    <property type="match status" value="1"/>
</dbReference>
<dbReference type="RefSeq" id="WP_184618531.1">
    <property type="nucleotide sequence ID" value="NZ_JACHEX010000001.1"/>
</dbReference>
<dbReference type="Proteomes" id="UP000555828">
    <property type="component" value="Unassembled WGS sequence"/>
</dbReference>
<dbReference type="AlphaFoldDB" id="A0A841GDT7"/>
<evidence type="ECO:0000313" key="1">
    <source>
        <dbReference type="EMBL" id="MBB6061766.1"/>
    </source>
</evidence>
<accession>A0A841GDT7</accession>
<gene>
    <name evidence="1" type="ORF">HNP65_000188</name>
</gene>
<protein>
    <submittedName>
        <fullName evidence="1">Uncharacterized protein</fullName>
    </submittedName>
</protein>